<protein>
    <submittedName>
        <fullName evidence="2">Uncharacterized protein</fullName>
    </submittedName>
</protein>
<sequence>MAAVTQSAPDGFRAKRKLAMDELSYTVASDEPTPETAAEAPETQATAQPGEPEAEVVELTGGRAGRSRKGKTNQS</sequence>
<feature type="region of interest" description="Disordered" evidence="1">
    <location>
        <begin position="26"/>
        <end position="75"/>
    </location>
</feature>
<reference evidence="2 3" key="1">
    <citation type="submission" date="2018-07" db="EMBL/GenBank/DDBJ databases">
        <title>Genome sequencing of Moraxellaceae gen. HYN0046.</title>
        <authorList>
            <person name="Kim M."/>
            <person name="Yi H."/>
        </authorList>
    </citation>
    <scope>NUCLEOTIDE SEQUENCE [LARGE SCALE GENOMIC DNA]</scope>
    <source>
        <strain evidence="2 3">HYN0046</strain>
    </source>
</reference>
<gene>
    <name evidence="2" type="ORF">HYN46_17175</name>
</gene>
<name>A0A345PAV6_9GAMM</name>
<evidence type="ECO:0000256" key="1">
    <source>
        <dbReference type="SAM" id="MobiDB-lite"/>
    </source>
</evidence>
<dbReference type="EMBL" id="CP031222">
    <property type="protein sequence ID" value="AXI04415.1"/>
    <property type="molecule type" value="Genomic_DNA"/>
</dbReference>
<proteinExistence type="predicted"/>
<accession>A0A345PAV6</accession>
<dbReference type="AlphaFoldDB" id="A0A345PAV6"/>
<evidence type="ECO:0000313" key="2">
    <source>
        <dbReference type="EMBL" id="AXI04415.1"/>
    </source>
</evidence>
<organism evidence="2 3">
    <name type="scientific">Aquirhabdus parva</name>
    <dbReference type="NCBI Taxonomy" id="2283318"/>
    <lineage>
        <taxon>Bacteria</taxon>
        <taxon>Pseudomonadati</taxon>
        <taxon>Pseudomonadota</taxon>
        <taxon>Gammaproteobacteria</taxon>
        <taxon>Moraxellales</taxon>
        <taxon>Moraxellaceae</taxon>
        <taxon>Aquirhabdus</taxon>
    </lineage>
</organism>
<feature type="compositionally biased region" description="Basic residues" evidence="1">
    <location>
        <begin position="65"/>
        <end position="75"/>
    </location>
</feature>
<keyword evidence="3" id="KW-1185">Reference proteome</keyword>
<feature type="compositionally biased region" description="Low complexity" evidence="1">
    <location>
        <begin position="34"/>
        <end position="49"/>
    </location>
</feature>
<dbReference type="KEGG" id="mbah:HYN46_17175"/>
<dbReference type="Proteomes" id="UP000253940">
    <property type="component" value="Chromosome"/>
</dbReference>
<evidence type="ECO:0000313" key="3">
    <source>
        <dbReference type="Proteomes" id="UP000253940"/>
    </source>
</evidence>